<dbReference type="PANTHER" id="PTHR30576:SF0">
    <property type="entry name" value="UNDECAPRENYL-PHOSPHATE N-ACETYLGALACTOSAMINYL 1-PHOSPHATE TRANSFERASE-RELATED"/>
    <property type="match status" value="1"/>
</dbReference>
<dbReference type="InterPro" id="IPR003362">
    <property type="entry name" value="Bact_transf"/>
</dbReference>
<organism evidence="4 6">
    <name type="scientific">Streptococcus mitis</name>
    <dbReference type="NCBI Taxonomy" id="28037"/>
    <lineage>
        <taxon>Bacteria</taxon>
        <taxon>Bacillati</taxon>
        <taxon>Bacillota</taxon>
        <taxon>Bacilli</taxon>
        <taxon>Lactobacillales</taxon>
        <taxon>Streptococcaceae</taxon>
        <taxon>Streptococcus</taxon>
        <taxon>Streptococcus mitis group</taxon>
    </lineage>
</organism>
<dbReference type="Proteomes" id="UP000033415">
    <property type="component" value="Unassembled WGS sequence"/>
</dbReference>
<name>A0A081Q1M4_STRMT</name>
<keyword evidence="2" id="KW-0812">Transmembrane</keyword>
<gene>
    <name evidence="4" type="primary">cps2E_1</name>
    <name evidence="5" type="synonym">cps2E_2</name>
    <name evidence="4" type="ORF">TZ91_00714</name>
    <name evidence="5" type="ORF">TZ93_01485</name>
</gene>
<keyword evidence="2" id="KW-1133">Transmembrane helix</keyword>
<dbReference type="PANTHER" id="PTHR30576">
    <property type="entry name" value="COLANIC BIOSYNTHESIS UDP-GLUCOSE LIPID CARRIER TRANSFERASE"/>
    <property type="match status" value="1"/>
</dbReference>
<comment type="caution">
    <text evidence="4">The sequence shown here is derived from an EMBL/GenBank/DDBJ whole genome shotgun (WGS) entry which is preliminary data.</text>
</comment>
<dbReference type="EMBL" id="JYGQ01000001">
    <property type="protein sequence ID" value="KJQ73111.1"/>
    <property type="molecule type" value="Genomic_DNA"/>
</dbReference>
<accession>A0A081Q1M4</accession>
<dbReference type="Pfam" id="PF02397">
    <property type="entry name" value="Bac_transf"/>
    <property type="match status" value="1"/>
</dbReference>
<dbReference type="PATRIC" id="fig|28037.100.peg.1064"/>
<dbReference type="AlphaFoldDB" id="A0A081Q1M4"/>
<keyword evidence="2" id="KW-0472">Membrane</keyword>
<evidence type="ECO:0000313" key="5">
    <source>
        <dbReference type="EMBL" id="KJQ73600.1"/>
    </source>
</evidence>
<sequence length="191" mass="22398">MYRKVKRIVSLIFSIFSLVFMAPICLIACIFIVLESSGNPIYMQERVGINGQKFIMYKLRSMYLDAEKDGHQWAVKDDHRITKVGKFLRRTRIDEFPQIINIIKGEMSFIGPRPERPEFVNEFLKYIPDFNDRLAIPPGITGWAQVNGGYDLTPNEKLKYDKYYIEHESFRLDWLILLKTIKVIFTGHGSR</sequence>
<evidence type="ECO:0000256" key="1">
    <source>
        <dbReference type="ARBA" id="ARBA00006464"/>
    </source>
</evidence>
<protein>
    <submittedName>
        <fullName evidence="4">Galactosyl transferase</fullName>
        <ecNumber evidence="4">2.7.8.-</ecNumber>
    </submittedName>
</protein>
<feature type="domain" description="Bacterial sugar transferase" evidence="3">
    <location>
        <begin position="6"/>
        <end position="185"/>
    </location>
</feature>
<evidence type="ECO:0000256" key="2">
    <source>
        <dbReference type="SAM" id="Phobius"/>
    </source>
</evidence>
<proteinExistence type="inferred from homology"/>
<evidence type="ECO:0000313" key="4">
    <source>
        <dbReference type="EMBL" id="KJQ73111.1"/>
    </source>
</evidence>
<feature type="transmembrane region" description="Helical" evidence="2">
    <location>
        <begin position="12"/>
        <end position="34"/>
    </location>
</feature>
<dbReference type="EMBL" id="JYGS01000006">
    <property type="protein sequence ID" value="KJQ73600.1"/>
    <property type="molecule type" value="Genomic_DNA"/>
</dbReference>
<evidence type="ECO:0000259" key="3">
    <source>
        <dbReference type="Pfam" id="PF02397"/>
    </source>
</evidence>
<keyword evidence="4" id="KW-0808">Transferase</keyword>
<comment type="similarity">
    <text evidence="1">Belongs to the bacterial sugar transferase family.</text>
</comment>
<reference evidence="6 7" key="1">
    <citation type="submission" date="2015-02" db="EMBL/GenBank/DDBJ databases">
        <title>Evolution of amylase-binding proteins of oral streptococcal species.</title>
        <authorList>
            <person name="Haase E.M."/>
        </authorList>
    </citation>
    <scope>NUCLEOTIDE SEQUENCE [LARGE SCALE GENOMIC DNA]</scope>
    <source>
        <strain evidence="4 6">SK137</strain>
        <strain evidence="5 7">SK145</strain>
    </source>
</reference>
<dbReference type="EC" id="2.7.8.-" evidence="4"/>
<evidence type="ECO:0000313" key="6">
    <source>
        <dbReference type="Proteomes" id="UP000033415"/>
    </source>
</evidence>
<evidence type="ECO:0000313" key="7">
    <source>
        <dbReference type="Proteomes" id="UP000033590"/>
    </source>
</evidence>
<dbReference type="GO" id="GO:0016780">
    <property type="term" value="F:phosphotransferase activity, for other substituted phosphate groups"/>
    <property type="evidence" value="ECO:0007669"/>
    <property type="project" value="TreeGrafter"/>
</dbReference>
<dbReference type="Proteomes" id="UP000033590">
    <property type="component" value="Unassembled WGS sequence"/>
</dbReference>